<dbReference type="Proteomes" id="UP000780690">
    <property type="component" value="Unassembled WGS sequence"/>
</dbReference>
<evidence type="ECO:0000256" key="1">
    <source>
        <dbReference type="SAM" id="Phobius"/>
    </source>
</evidence>
<gene>
    <name evidence="2" type="ORF">F3J38_27480</name>
</gene>
<reference evidence="2 3" key="1">
    <citation type="journal article" date="2019" name="bioRxiv">
        <title>Bacteria contribute to plant secondary compound degradation in a generalist herbivore system.</title>
        <authorList>
            <person name="Francoeur C.B."/>
            <person name="Khadempour L."/>
            <person name="Moreira-Soto R.D."/>
            <person name="Gotting K."/>
            <person name="Book A.J."/>
            <person name="Pinto-Tomas A.A."/>
            <person name="Keefover-Ring K."/>
            <person name="Currie C.R."/>
        </authorList>
    </citation>
    <scope>NUCLEOTIDE SEQUENCE [LARGE SCALE GENOMIC DNA]</scope>
    <source>
        <strain evidence="2 3">Acro-805</strain>
    </source>
</reference>
<comment type="caution">
    <text evidence="2">The sequence shown here is derived from an EMBL/GenBank/DDBJ whole genome shotgun (WGS) entry which is preliminary data.</text>
</comment>
<evidence type="ECO:0008006" key="4">
    <source>
        <dbReference type="Google" id="ProtNLM"/>
    </source>
</evidence>
<accession>A0ABX0R3E4</accession>
<organism evidence="2 3">
    <name type="scientific">Candidatus Pantoea formicae</name>
    <dbReference type="NCBI Taxonomy" id="2608355"/>
    <lineage>
        <taxon>Bacteria</taxon>
        <taxon>Pseudomonadati</taxon>
        <taxon>Pseudomonadota</taxon>
        <taxon>Gammaproteobacteria</taxon>
        <taxon>Enterobacterales</taxon>
        <taxon>Erwiniaceae</taxon>
        <taxon>Pantoea</taxon>
    </lineage>
</organism>
<keyword evidence="3" id="KW-1185">Reference proteome</keyword>
<dbReference type="EMBL" id="VWXD01000022">
    <property type="protein sequence ID" value="NIF03738.1"/>
    <property type="molecule type" value="Genomic_DNA"/>
</dbReference>
<feature type="transmembrane region" description="Helical" evidence="1">
    <location>
        <begin position="65"/>
        <end position="86"/>
    </location>
</feature>
<name>A0ABX0R3E4_9GAMM</name>
<protein>
    <recommendedName>
        <fullName evidence="4">Phage protein</fullName>
    </recommendedName>
</protein>
<proteinExistence type="predicted"/>
<evidence type="ECO:0000313" key="2">
    <source>
        <dbReference type="EMBL" id="NIF03738.1"/>
    </source>
</evidence>
<keyword evidence="1" id="KW-0472">Membrane</keyword>
<keyword evidence="1" id="KW-0812">Transmembrane</keyword>
<sequence>MPEYCFFKKGDHVNALERNDTEGAACLRDWGYTKQSEELKAANTHCALAHFHDIRNEEQAREHEFSTGAAFLALIVGVLAVVDWFFL</sequence>
<keyword evidence="1" id="KW-1133">Transmembrane helix</keyword>
<evidence type="ECO:0000313" key="3">
    <source>
        <dbReference type="Proteomes" id="UP000780690"/>
    </source>
</evidence>